<dbReference type="Pfam" id="PF00646">
    <property type="entry name" value="F-box"/>
    <property type="match status" value="1"/>
</dbReference>
<dbReference type="EMBL" id="JACEFO010002238">
    <property type="protein sequence ID" value="KAF8671569.1"/>
    <property type="molecule type" value="Genomic_DNA"/>
</dbReference>
<sequence length="425" mass="43114">MAAESCHPRSLSWLARSCVPAHPARHIAVPLPISAASPANPASDTDESPISALPDELLLECLTRVPRASLLPLPAVCRRFASLLASDGFLHLRRAHGRLRPCLLAVNVSAFARALLHLGASSRSDIEVAALPLPPQLLHCAGGSSSSSAFAHARAVALGPREVYLIGRGATMRIDALTGAARACAPTLFPRKKFAAAAVEARIYVAGGSARTAAVEEYDPAVDAWRVVAEAPRRRYGCAGAGAGGVFYVCGGVAVSGGEDGAPRVAAHACAGSVDALHVASGAWAWSARPRAVPAGGCVVGACGGGDGHLYVVASHAVELSFWRWSGGGGATRGGGGACGWVALEAPPVPRGSVGLGMAVRVAMAGVGDGRVAAVVNVAAVRGHNAADNSLEGMVLVYDIAGGKWSRAPDLPPGFRRAACAAVEC</sequence>
<protein>
    <recommendedName>
        <fullName evidence="1">F-box domain-containing protein</fullName>
    </recommendedName>
</protein>
<keyword evidence="3" id="KW-1185">Reference proteome</keyword>
<evidence type="ECO:0000313" key="2">
    <source>
        <dbReference type="EMBL" id="KAF8671569.1"/>
    </source>
</evidence>
<proteinExistence type="predicted"/>
<dbReference type="Gene3D" id="2.120.10.80">
    <property type="entry name" value="Kelch-type beta propeller"/>
    <property type="match status" value="1"/>
</dbReference>
<dbReference type="AlphaFoldDB" id="A0A835ASF1"/>
<accession>A0A835ASF1</accession>
<organism evidence="2 3">
    <name type="scientific">Digitaria exilis</name>
    <dbReference type="NCBI Taxonomy" id="1010633"/>
    <lineage>
        <taxon>Eukaryota</taxon>
        <taxon>Viridiplantae</taxon>
        <taxon>Streptophyta</taxon>
        <taxon>Embryophyta</taxon>
        <taxon>Tracheophyta</taxon>
        <taxon>Spermatophyta</taxon>
        <taxon>Magnoliopsida</taxon>
        <taxon>Liliopsida</taxon>
        <taxon>Poales</taxon>
        <taxon>Poaceae</taxon>
        <taxon>PACMAD clade</taxon>
        <taxon>Panicoideae</taxon>
        <taxon>Panicodae</taxon>
        <taxon>Paniceae</taxon>
        <taxon>Anthephorinae</taxon>
        <taxon>Digitaria</taxon>
    </lineage>
</organism>
<comment type="caution">
    <text evidence="2">The sequence shown here is derived from an EMBL/GenBank/DDBJ whole genome shotgun (WGS) entry which is preliminary data.</text>
</comment>
<reference evidence="2" key="1">
    <citation type="submission" date="2020-07" db="EMBL/GenBank/DDBJ databases">
        <title>Genome sequence and genetic diversity analysis of an under-domesticated orphan crop, white fonio (Digitaria exilis).</title>
        <authorList>
            <person name="Bennetzen J.L."/>
            <person name="Chen S."/>
            <person name="Ma X."/>
            <person name="Wang X."/>
            <person name="Yssel A.E.J."/>
            <person name="Chaluvadi S.R."/>
            <person name="Johnson M."/>
            <person name="Gangashetty P."/>
            <person name="Hamidou F."/>
            <person name="Sanogo M.D."/>
            <person name="Zwaenepoel A."/>
            <person name="Wallace J."/>
            <person name="Van De Peer Y."/>
            <person name="Van Deynze A."/>
        </authorList>
    </citation>
    <scope>NUCLEOTIDE SEQUENCE</scope>
    <source>
        <tissue evidence="2">Leaves</tissue>
    </source>
</reference>
<dbReference type="Pfam" id="PF01344">
    <property type="entry name" value="Kelch_1"/>
    <property type="match status" value="1"/>
</dbReference>
<dbReference type="OrthoDB" id="45365at2759"/>
<dbReference type="SMART" id="SM00612">
    <property type="entry name" value="Kelch"/>
    <property type="match status" value="2"/>
</dbReference>
<dbReference type="InterPro" id="IPR006652">
    <property type="entry name" value="Kelch_1"/>
</dbReference>
<dbReference type="PANTHER" id="PTHR24414:SF60">
    <property type="entry name" value="OS03G0415400 PROTEIN"/>
    <property type="match status" value="1"/>
</dbReference>
<evidence type="ECO:0000259" key="1">
    <source>
        <dbReference type="PROSITE" id="PS50181"/>
    </source>
</evidence>
<dbReference type="InterPro" id="IPR015915">
    <property type="entry name" value="Kelch-typ_b-propeller"/>
</dbReference>
<name>A0A835ASF1_9POAL</name>
<dbReference type="InterPro" id="IPR001810">
    <property type="entry name" value="F-box_dom"/>
</dbReference>
<dbReference type="SUPFAM" id="SSF81383">
    <property type="entry name" value="F-box domain"/>
    <property type="match status" value="1"/>
</dbReference>
<dbReference type="InterPro" id="IPR050354">
    <property type="entry name" value="F-box/kelch-repeat_ARATH"/>
</dbReference>
<dbReference type="Gene3D" id="1.20.1280.50">
    <property type="match status" value="1"/>
</dbReference>
<feature type="domain" description="F-box" evidence="1">
    <location>
        <begin position="47"/>
        <end position="95"/>
    </location>
</feature>
<dbReference type="PANTHER" id="PTHR24414">
    <property type="entry name" value="F-BOX/KELCH-REPEAT PROTEIN SKIP4"/>
    <property type="match status" value="1"/>
</dbReference>
<dbReference type="InterPro" id="IPR036047">
    <property type="entry name" value="F-box-like_dom_sf"/>
</dbReference>
<gene>
    <name evidence="2" type="ORF">HU200_049888</name>
</gene>
<dbReference type="PROSITE" id="PS50181">
    <property type="entry name" value="FBOX"/>
    <property type="match status" value="1"/>
</dbReference>
<dbReference type="SUPFAM" id="SSF117281">
    <property type="entry name" value="Kelch motif"/>
    <property type="match status" value="1"/>
</dbReference>
<dbReference type="SMART" id="SM00256">
    <property type="entry name" value="FBOX"/>
    <property type="match status" value="1"/>
</dbReference>
<evidence type="ECO:0000313" key="3">
    <source>
        <dbReference type="Proteomes" id="UP000636709"/>
    </source>
</evidence>
<dbReference type="Proteomes" id="UP000636709">
    <property type="component" value="Unassembled WGS sequence"/>
</dbReference>